<dbReference type="EMBL" id="QGGV01000003">
    <property type="protein sequence ID" value="PWK57220.1"/>
    <property type="molecule type" value="Genomic_DNA"/>
</dbReference>
<keyword evidence="1" id="KW-0472">Membrane</keyword>
<keyword evidence="1" id="KW-1133">Transmembrane helix</keyword>
<proteinExistence type="predicted"/>
<evidence type="ECO:0000313" key="2">
    <source>
        <dbReference type="EMBL" id="PWK57220.1"/>
    </source>
</evidence>
<accession>A0A316GC69</accession>
<comment type="caution">
    <text evidence="2">The sequence shown here is derived from an EMBL/GenBank/DDBJ whole genome shotgun (WGS) entry which is preliminary data.</text>
</comment>
<dbReference type="OrthoDB" id="7870032at2"/>
<sequence length="161" mass="17553">MRDLTGNGTAAAHVTRILIVSYFVALAIGLVEGADLTRLVTPFLDEIPARHVSRLIVLTLCALVVFGLYRRAAALVLAIILFWTSYLSLFSHGEVGGFWRDLALIGGLLMSARVGVHDRAADVIDTPSEAASNHSNSEWVAIKPRATVTRFREDLNLARID</sequence>
<dbReference type="Proteomes" id="UP000245390">
    <property type="component" value="Unassembled WGS sequence"/>
</dbReference>
<evidence type="ECO:0000313" key="3">
    <source>
        <dbReference type="Proteomes" id="UP000245390"/>
    </source>
</evidence>
<dbReference type="KEGG" id="salo:EF888_10505"/>
<dbReference type="RefSeq" id="WP_109758956.1">
    <property type="nucleotide sequence ID" value="NZ_CP034588.1"/>
</dbReference>
<feature type="transmembrane region" description="Helical" evidence="1">
    <location>
        <begin position="51"/>
        <end position="69"/>
    </location>
</feature>
<keyword evidence="1" id="KW-0812">Transmembrane</keyword>
<feature type="transmembrane region" description="Helical" evidence="1">
    <location>
        <begin position="74"/>
        <end position="92"/>
    </location>
</feature>
<protein>
    <submittedName>
        <fullName evidence="2">Uncharacterized protein</fullName>
    </submittedName>
</protein>
<keyword evidence="3" id="KW-1185">Reference proteome</keyword>
<feature type="transmembrane region" description="Helical" evidence="1">
    <location>
        <begin position="12"/>
        <end position="31"/>
    </location>
</feature>
<name>A0A316GC69_9RHOB</name>
<evidence type="ECO:0000256" key="1">
    <source>
        <dbReference type="SAM" id="Phobius"/>
    </source>
</evidence>
<organism evidence="2 3">
    <name type="scientific">Silicimonas algicola</name>
    <dbReference type="NCBI Taxonomy" id="1826607"/>
    <lineage>
        <taxon>Bacteria</taxon>
        <taxon>Pseudomonadati</taxon>
        <taxon>Pseudomonadota</taxon>
        <taxon>Alphaproteobacteria</taxon>
        <taxon>Rhodobacterales</taxon>
        <taxon>Paracoccaceae</taxon>
    </lineage>
</organism>
<reference evidence="2 3" key="1">
    <citation type="submission" date="2018-05" db="EMBL/GenBank/DDBJ databases">
        <title>Genomic Encyclopedia of Type Strains, Phase IV (KMG-IV): sequencing the most valuable type-strain genomes for metagenomic binning, comparative biology and taxonomic classification.</title>
        <authorList>
            <person name="Goeker M."/>
        </authorList>
    </citation>
    <scope>NUCLEOTIDE SEQUENCE [LARGE SCALE GENOMIC DNA]</scope>
    <source>
        <strain evidence="2 3">DSM 103371</strain>
    </source>
</reference>
<dbReference type="AlphaFoldDB" id="A0A316GC69"/>
<gene>
    <name evidence="2" type="ORF">C8D95_103459</name>
</gene>